<comment type="caution">
    <text evidence="1">The sequence shown here is derived from an EMBL/GenBank/DDBJ whole genome shotgun (WGS) entry which is preliminary data.</text>
</comment>
<dbReference type="GO" id="GO:0006790">
    <property type="term" value="P:sulfur compound metabolic process"/>
    <property type="evidence" value="ECO:0007669"/>
    <property type="project" value="TreeGrafter"/>
</dbReference>
<feature type="non-terminal residue" evidence="1">
    <location>
        <position position="163"/>
    </location>
</feature>
<gene>
    <name evidence="1" type="ORF">MNOR_LOCUS10866</name>
</gene>
<protein>
    <submittedName>
        <fullName evidence="1">Uncharacterized protein</fullName>
    </submittedName>
</protein>
<organism evidence="1 2">
    <name type="scientific">Meganyctiphanes norvegica</name>
    <name type="common">Northern krill</name>
    <name type="synonym">Thysanopoda norvegica</name>
    <dbReference type="NCBI Taxonomy" id="48144"/>
    <lineage>
        <taxon>Eukaryota</taxon>
        <taxon>Metazoa</taxon>
        <taxon>Ecdysozoa</taxon>
        <taxon>Arthropoda</taxon>
        <taxon>Crustacea</taxon>
        <taxon>Multicrustacea</taxon>
        <taxon>Malacostraca</taxon>
        <taxon>Eumalacostraca</taxon>
        <taxon>Eucarida</taxon>
        <taxon>Euphausiacea</taxon>
        <taxon>Euphausiidae</taxon>
        <taxon>Meganyctiphanes</taxon>
    </lineage>
</organism>
<reference evidence="1 2" key="1">
    <citation type="submission" date="2024-05" db="EMBL/GenBank/DDBJ databases">
        <authorList>
            <person name="Wallberg A."/>
        </authorList>
    </citation>
    <scope>NUCLEOTIDE SEQUENCE [LARGE SCALE GENOMIC DNA]</scope>
</reference>
<dbReference type="AlphaFoldDB" id="A0AAV2QB96"/>
<dbReference type="GO" id="GO:0006044">
    <property type="term" value="P:N-acetylglucosamine metabolic process"/>
    <property type="evidence" value="ECO:0007669"/>
    <property type="project" value="TreeGrafter"/>
</dbReference>
<dbReference type="PANTHER" id="PTHR10704:SF71">
    <property type="entry name" value="CARBOHYDRATE SULFOTRANSFERASE 1-LIKE"/>
    <property type="match status" value="1"/>
</dbReference>
<name>A0AAV2QB96_MEGNR</name>
<proteinExistence type="predicted"/>
<keyword evidence="2" id="KW-1185">Reference proteome</keyword>
<accession>A0AAV2QB96</accession>
<dbReference type="InterPro" id="IPR051135">
    <property type="entry name" value="Gal/GlcNAc/GalNAc_ST"/>
</dbReference>
<dbReference type="Proteomes" id="UP001497623">
    <property type="component" value="Unassembled WGS sequence"/>
</dbReference>
<evidence type="ECO:0000313" key="2">
    <source>
        <dbReference type="Proteomes" id="UP001497623"/>
    </source>
</evidence>
<evidence type="ECO:0000313" key="1">
    <source>
        <dbReference type="EMBL" id="CAL4079183.1"/>
    </source>
</evidence>
<dbReference type="EMBL" id="CAXKWB010005593">
    <property type="protein sequence ID" value="CAL4079183.1"/>
    <property type="molecule type" value="Genomic_DNA"/>
</dbReference>
<feature type="non-terminal residue" evidence="1">
    <location>
        <position position="1"/>
    </location>
</feature>
<sequence length="163" mass="18617">IKRRATFFQPLIEHFRIFASFSHKMLTFASYGTMTIDVNGVQVNKTAIPKGPTKTLNFEFWDLRLFQWGIPYSAEVAATIAVNTLGFAYTDAHEHLYSTIRNTSQHHHAWRRHLGFDEVLNIQEECKEVLDGLGYSIYNTSSQYMDPDINPVNSLPLGVFEGS</sequence>
<dbReference type="PANTHER" id="PTHR10704">
    <property type="entry name" value="CARBOHYDRATE SULFOTRANSFERASE"/>
    <property type="match status" value="1"/>
</dbReference>
<dbReference type="GO" id="GO:0001517">
    <property type="term" value="F:N-acetylglucosamine 6-O-sulfotransferase activity"/>
    <property type="evidence" value="ECO:0007669"/>
    <property type="project" value="TreeGrafter"/>
</dbReference>